<proteinExistence type="predicted"/>
<dbReference type="CDD" id="cd03809">
    <property type="entry name" value="GT4_MtfB-like"/>
    <property type="match status" value="1"/>
</dbReference>
<gene>
    <name evidence="2" type="ORF">GWI72_08805</name>
</gene>
<dbReference type="RefSeq" id="WP_161708402.1">
    <property type="nucleotide sequence ID" value="NZ_JAABLQ010000001.1"/>
</dbReference>
<dbReference type="PANTHER" id="PTHR46401">
    <property type="entry name" value="GLYCOSYLTRANSFERASE WBBK-RELATED"/>
    <property type="match status" value="1"/>
</dbReference>
<reference evidence="3" key="1">
    <citation type="submission" date="2020-01" db="EMBL/GenBank/DDBJ databases">
        <authorList>
            <person name="Fang Y."/>
            <person name="Sun R."/>
            <person name="Nie L."/>
            <person name="He J."/>
            <person name="Hao L."/>
            <person name="Wang L."/>
            <person name="Su S."/>
            <person name="Lv E."/>
            <person name="Zhang Z."/>
            <person name="Xie R."/>
            <person name="Liu H."/>
        </authorList>
    </citation>
    <scope>NUCLEOTIDE SEQUENCE [LARGE SCALE GENOMIC DNA]</scope>
    <source>
        <strain evidence="3">XCT-53</strain>
    </source>
</reference>
<sequence length="437" mass="47104">MPGAGEATHRPATRVLLDITRLMGRGLRASPTGIDRVEFAYLDHLIGRHDIALEFVEAGDFGLRLLPREVGLTLRDRTAANWGVAETGVSAAYGRTLRFLGLEAPPPTAAGARSDAVAGASAWLRRAAGQLAGSLSNRPEGIAGAIYINVAHSNLTAPALPRWLQRSGVRPVFLIHDLIPITHPEYCRPGHAELHRRRMATVAAHADLVITNSAYTRDVFLAHVAEAGLRQPRTEVALLGIEAQFQTGRGSLPAPAPTVPYFVVLGTIEPRKNHLLLLPLWRDMVERLGPDAPRLVLVGRRGWENENVVDYLDRCPALRAHVHEAGGLTDAEVAALMRGAAAVLVPSFVEGFSLPLVEAEALGADVIASDIAVHREVAGAGARLLSPLDGLGWLRAIEGLARGDRGARLPVEPGVPEAMTWPAHFRVLDRFLTRMHD</sequence>
<dbReference type="Pfam" id="PF00534">
    <property type="entry name" value="Glycos_transf_1"/>
    <property type="match status" value="1"/>
</dbReference>
<dbReference type="InterPro" id="IPR001296">
    <property type="entry name" value="Glyco_trans_1"/>
</dbReference>
<evidence type="ECO:0000313" key="3">
    <source>
        <dbReference type="Proteomes" id="UP000586722"/>
    </source>
</evidence>
<organism evidence="2 3">
    <name type="scientific">Pannonibacter tanglangensis</name>
    <dbReference type="NCBI Taxonomy" id="2750084"/>
    <lineage>
        <taxon>Bacteria</taxon>
        <taxon>Pseudomonadati</taxon>
        <taxon>Pseudomonadota</taxon>
        <taxon>Alphaproteobacteria</taxon>
        <taxon>Hyphomicrobiales</taxon>
        <taxon>Stappiaceae</taxon>
        <taxon>Pannonibacter</taxon>
    </lineage>
</organism>
<evidence type="ECO:0000313" key="2">
    <source>
        <dbReference type="EMBL" id="NBN78364.1"/>
    </source>
</evidence>
<comment type="caution">
    <text evidence="2">The sequence shown here is derived from an EMBL/GenBank/DDBJ whole genome shotgun (WGS) entry which is preliminary data.</text>
</comment>
<name>A0A7X5F2P5_9HYPH</name>
<evidence type="ECO:0000259" key="1">
    <source>
        <dbReference type="Pfam" id="PF00534"/>
    </source>
</evidence>
<dbReference type="EMBL" id="JAABLQ010000001">
    <property type="protein sequence ID" value="NBN78364.1"/>
    <property type="molecule type" value="Genomic_DNA"/>
</dbReference>
<feature type="domain" description="Glycosyl transferase family 1" evidence="1">
    <location>
        <begin position="258"/>
        <end position="382"/>
    </location>
</feature>
<dbReference type="Proteomes" id="UP000586722">
    <property type="component" value="Unassembled WGS sequence"/>
</dbReference>
<dbReference type="SUPFAM" id="SSF53756">
    <property type="entry name" value="UDP-Glycosyltransferase/glycogen phosphorylase"/>
    <property type="match status" value="1"/>
</dbReference>
<dbReference type="GO" id="GO:0016757">
    <property type="term" value="F:glycosyltransferase activity"/>
    <property type="evidence" value="ECO:0007669"/>
    <property type="project" value="InterPro"/>
</dbReference>
<protein>
    <submittedName>
        <fullName evidence="2">Glycosyltransferase</fullName>
    </submittedName>
</protein>
<dbReference type="Gene3D" id="3.40.50.2000">
    <property type="entry name" value="Glycogen Phosphorylase B"/>
    <property type="match status" value="1"/>
</dbReference>
<keyword evidence="3" id="KW-1185">Reference proteome</keyword>
<dbReference type="PANTHER" id="PTHR46401:SF9">
    <property type="entry name" value="MANNOSYLTRANSFERASE A"/>
    <property type="match status" value="1"/>
</dbReference>
<dbReference type="AlphaFoldDB" id="A0A7X5F2P5"/>
<accession>A0A7X5F2P5</accession>